<dbReference type="OrthoDB" id="2123952at2759"/>
<dbReference type="InterPro" id="IPR007219">
    <property type="entry name" value="XnlR_reg_dom"/>
</dbReference>
<dbReference type="Pfam" id="PF04082">
    <property type="entry name" value="Fungal_trans"/>
    <property type="match status" value="1"/>
</dbReference>
<dbReference type="GO" id="GO:0006351">
    <property type="term" value="P:DNA-templated transcription"/>
    <property type="evidence" value="ECO:0007669"/>
    <property type="project" value="InterPro"/>
</dbReference>
<dbReference type="EMBL" id="KV417480">
    <property type="protein sequence ID" value="KZP34452.1"/>
    <property type="molecule type" value="Genomic_DNA"/>
</dbReference>
<keyword evidence="3" id="KW-0805">Transcription regulation</keyword>
<keyword evidence="4" id="KW-0804">Transcription</keyword>
<dbReference type="InterPro" id="IPR050815">
    <property type="entry name" value="TF_fung"/>
</dbReference>
<protein>
    <recommendedName>
        <fullName evidence="7">Zn(2)-C6 fungal-type domain-containing protein</fullName>
    </recommendedName>
</protein>
<dbReference type="STRING" id="436010.A0A166X5X3"/>
<dbReference type="CDD" id="cd00067">
    <property type="entry name" value="GAL4"/>
    <property type="match status" value="1"/>
</dbReference>
<sequence length="572" mass="63883">MADRSETPEVPGSQSLARGRACLRCRKRKMRCDGAKPACQQCIKAKKPDACEYDDGKGKTRTQILRENITRLEQRIRELEDPEYTSASVTLFDPHAHRRSYSSSSSVADSSGSGVSLSPSPFPPDSPHGSWIGVPSPSPSPFREPYHDDMRPPYELATMLLEIFLPHRHQCGLEIHVGRLRDSLTLPPVQQRHPALMNAIYLWSCFVSRPAPLSQHESHYLSRALEGLNDAMQYADKVVDVIQGSCLLSMYFLANGRVLEGSYHANAAAALCFQWGLHGGISNAPSLGYSDPVAECKLDAPKDPIEAGERILTFWQVFNLDRCWSVVCHKPSVIPDTQSNYTSINTPWPLSIEDYEAGRMDEGRNFQTIQTFFEGQGSNLVGGHGRIAMRVKASALFERAHQLSMNWDHRLAPSTAFTDDFQNVEHSIARLVPTFMSIQELNAASSEDKHAYFTDHCLAYAAIIHLYFPFADDPESYEKCLRAARSIVTIIRIVQDVEYDFLDPIIGPCWIAAADTLVRELNGMEVSWPLLNTGEVRAEISTVLYALTNVGSKFSLLAFSIAKLTKRLEDMI</sequence>
<dbReference type="SMART" id="SM00066">
    <property type="entry name" value="GAL4"/>
    <property type="match status" value="1"/>
</dbReference>
<dbReference type="PROSITE" id="PS50048">
    <property type="entry name" value="ZN2_CY6_FUNGAL_2"/>
    <property type="match status" value="1"/>
</dbReference>
<evidence type="ECO:0000256" key="4">
    <source>
        <dbReference type="ARBA" id="ARBA00023163"/>
    </source>
</evidence>
<feature type="region of interest" description="Disordered" evidence="6">
    <location>
        <begin position="99"/>
        <end position="147"/>
    </location>
</feature>
<dbReference type="InterPro" id="IPR001138">
    <property type="entry name" value="Zn2Cys6_DnaBD"/>
</dbReference>
<evidence type="ECO:0000256" key="5">
    <source>
        <dbReference type="ARBA" id="ARBA00023242"/>
    </source>
</evidence>
<dbReference type="SUPFAM" id="SSF57701">
    <property type="entry name" value="Zn2/Cys6 DNA-binding domain"/>
    <property type="match status" value="1"/>
</dbReference>
<dbReference type="Proteomes" id="UP000076532">
    <property type="component" value="Unassembled WGS sequence"/>
</dbReference>
<evidence type="ECO:0000313" key="9">
    <source>
        <dbReference type="Proteomes" id="UP000076532"/>
    </source>
</evidence>
<organism evidence="8 9">
    <name type="scientific">Athelia psychrophila</name>
    <dbReference type="NCBI Taxonomy" id="1759441"/>
    <lineage>
        <taxon>Eukaryota</taxon>
        <taxon>Fungi</taxon>
        <taxon>Dikarya</taxon>
        <taxon>Basidiomycota</taxon>
        <taxon>Agaricomycotina</taxon>
        <taxon>Agaricomycetes</taxon>
        <taxon>Agaricomycetidae</taxon>
        <taxon>Atheliales</taxon>
        <taxon>Atheliaceae</taxon>
        <taxon>Athelia</taxon>
    </lineage>
</organism>
<proteinExistence type="predicted"/>
<evidence type="ECO:0000256" key="1">
    <source>
        <dbReference type="ARBA" id="ARBA00004123"/>
    </source>
</evidence>
<dbReference type="AlphaFoldDB" id="A0A166X5X3"/>
<name>A0A166X5X3_9AGAM</name>
<dbReference type="GO" id="GO:0003677">
    <property type="term" value="F:DNA binding"/>
    <property type="evidence" value="ECO:0007669"/>
    <property type="project" value="InterPro"/>
</dbReference>
<dbReference type="Gene3D" id="4.10.240.10">
    <property type="entry name" value="Zn(2)-C6 fungal-type DNA-binding domain"/>
    <property type="match status" value="1"/>
</dbReference>
<evidence type="ECO:0000313" key="8">
    <source>
        <dbReference type="EMBL" id="KZP34452.1"/>
    </source>
</evidence>
<dbReference type="Pfam" id="PF00172">
    <property type="entry name" value="Zn_clus"/>
    <property type="match status" value="1"/>
</dbReference>
<dbReference type="CDD" id="cd14725">
    <property type="entry name" value="ZIP_Gal4-like_2"/>
    <property type="match status" value="1"/>
</dbReference>
<dbReference type="GO" id="GO:0005634">
    <property type="term" value="C:nucleus"/>
    <property type="evidence" value="ECO:0007669"/>
    <property type="project" value="UniProtKB-SubCell"/>
</dbReference>
<evidence type="ECO:0000256" key="2">
    <source>
        <dbReference type="ARBA" id="ARBA00022723"/>
    </source>
</evidence>
<comment type="subcellular location">
    <subcellularLocation>
        <location evidence="1">Nucleus</location>
    </subcellularLocation>
</comment>
<reference evidence="8 9" key="1">
    <citation type="journal article" date="2016" name="Mol. Biol. Evol.">
        <title>Comparative Genomics of Early-Diverging Mushroom-Forming Fungi Provides Insights into the Origins of Lignocellulose Decay Capabilities.</title>
        <authorList>
            <person name="Nagy L.G."/>
            <person name="Riley R."/>
            <person name="Tritt A."/>
            <person name="Adam C."/>
            <person name="Daum C."/>
            <person name="Floudas D."/>
            <person name="Sun H."/>
            <person name="Yadav J.S."/>
            <person name="Pangilinan J."/>
            <person name="Larsson K.H."/>
            <person name="Matsuura K."/>
            <person name="Barry K."/>
            <person name="Labutti K."/>
            <person name="Kuo R."/>
            <person name="Ohm R.A."/>
            <person name="Bhattacharya S.S."/>
            <person name="Shirouzu T."/>
            <person name="Yoshinaga Y."/>
            <person name="Martin F.M."/>
            <person name="Grigoriev I.V."/>
            <person name="Hibbett D.S."/>
        </authorList>
    </citation>
    <scope>NUCLEOTIDE SEQUENCE [LARGE SCALE GENOMIC DNA]</scope>
    <source>
        <strain evidence="8 9">CBS 109695</strain>
    </source>
</reference>
<dbReference type="InterPro" id="IPR036864">
    <property type="entry name" value="Zn2-C6_fun-type_DNA-bd_sf"/>
</dbReference>
<evidence type="ECO:0000259" key="7">
    <source>
        <dbReference type="PROSITE" id="PS50048"/>
    </source>
</evidence>
<keyword evidence="2" id="KW-0479">Metal-binding</keyword>
<feature type="compositionally biased region" description="Low complexity" evidence="6">
    <location>
        <begin position="101"/>
        <end position="119"/>
    </location>
</feature>
<dbReference type="GO" id="GO:0000981">
    <property type="term" value="F:DNA-binding transcription factor activity, RNA polymerase II-specific"/>
    <property type="evidence" value="ECO:0007669"/>
    <property type="project" value="InterPro"/>
</dbReference>
<dbReference type="PANTHER" id="PTHR47338">
    <property type="entry name" value="ZN(II)2CYS6 TRANSCRIPTION FACTOR (EUROFUNG)-RELATED"/>
    <property type="match status" value="1"/>
</dbReference>
<evidence type="ECO:0000256" key="6">
    <source>
        <dbReference type="SAM" id="MobiDB-lite"/>
    </source>
</evidence>
<dbReference type="PANTHER" id="PTHR47338:SF29">
    <property type="entry name" value="ZN(2)-C6 FUNGAL-TYPE DOMAIN-CONTAINING PROTEIN"/>
    <property type="match status" value="1"/>
</dbReference>
<evidence type="ECO:0000256" key="3">
    <source>
        <dbReference type="ARBA" id="ARBA00023015"/>
    </source>
</evidence>
<dbReference type="CDD" id="cd12148">
    <property type="entry name" value="fungal_TF_MHR"/>
    <property type="match status" value="1"/>
</dbReference>
<accession>A0A166X5X3</accession>
<keyword evidence="9" id="KW-1185">Reference proteome</keyword>
<dbReference type="GO" id="GO:0008270">
    <property type="term" value="F:zinc ion binding"/>
    <property type="evidence" value="ECO:0007669"/>
    <property type="project" value="InterPro"/>
</dbReference>
<dbReference type="PROSITE" id="PS00463">
    <property type="entry name" value="ZN2_CY6_FUNGAL_1"/>
    <property type="match status" value="1"/>
</dbReference>
<keyword evidence="5" id="KW-0539">Nucleus</keyword>
<feature type="domain" description="Zn(2)-C6 fungal-type" evidence="7">
    <location>
        <begin position="21"/>
        <end position="53"/>
    </location>
</feature>
<gene>
    <name evidence="8" type="ORF">FIBSPDRAFT_906516</name>
</gene>